<organism evidence="7 8">
    <name type="scientific">Pochonia chlamydosporia 170</name>
    <dbReference type="NCBI Taxonomy" id="1380566"/>
    <lineage>
        <taxon>Eukaryota</taxon>
        <taxon>Fungi</taxon>
        <taxon>Dikarya</taxon>
        <taxon>Ascomycota</taxon>
        <taxon>Pezizomycotina</taxon>
        <taxon>Sordariomycetes</taxon>
        <taxon>Hypocreomycetidae</taxon>
        <taxon>Hypocreales</taxon>
        <taxon>Clavicipitaceae</taxon>
        <taxon>Pochonia</taxon>
    </lineage>
</organism>
<evidence type="ECO:0000313" key="8">
    <source>
        <dbReference type="Proteomes" id="UP000078397"/>
    </source>
</evidence>
<gene>
    <name evidence="7" type="ORF">VFPPC_00448</name>
</gene>
<dbReference type="GO" id="GO:0008270">
    <property type="term" value="F:zinc ion binding"/>
    <property type="evidence" value="ECO:0007669"/>
    <property type="project" value="UniProtKB-KW"/>
</dbReference>
<keyword evidence="3" id="KW-0862">Zinc</keyword>
<evidence type="ECO:0000259" key="6">
    <source>
        <dbReference type="PROSITE" id="PS50865"/>
    </source>
</evidence>
<evidence type="ECO:0000256" key="5">
    <source>
        <dbReference type="SAM" id="MobiDB-lite"/>
    </source>
</evidence>
<keyword evidence="8" id="KW-1185">Reference proteome</keyword>
<dbReference type="AlphaFoldDB" id="A0A179G3W7"/>
<dbReference type="Pfam" id="PF01753">
    <property type="entry name" value="zf-MYND"/>
    <property type="match status" value="1"/>
</dbReference>
<keyword evidence="2 4" id="KW-0863">Zinc-finger</keyword>
<dbReference type="RefSeq" id="XP_018148570.2">
    <property type="nucleotide sequence ID" value="XM_018280462.2"/>
</dbReference>
<dbReference type="KEGG" id="pchm:VFPPC_00448"/>
<evidence type="ECO:0000256" key="4">
    <source>
        <dbReference type="PROSITE-ProRule" id="PRU00134"/>
    </source>
</evidence>
<dbReference type="SUPFAM" id="SSF144232">
    <property type="entry name" value="HIT/MYND zinc finger-like"/>
    <property type="match status" value="1"/>
</dbReference>
<dbReference type="Proteomes" id="UP000078397">
    <property type="component" value="Unassembled WGS sequence"/>
</dbReference>
<protein>
    <submittedName>
        <fullName evidence="7">HIT/MYND zinc finger-like protein</fullName>
    </submittedName>
</protein>
<dbReference type="PROSITE" id="PS50865">
    <property type="entry name" value="ZF_MYND_2"/>
    <property type="match status" value="1"/>
</dbReference>
<evidence type="ECO:0000256" key="3">
    <source>
        <dbReference type="ARBA" id="ARBA00022833"/>
    </source>
</evidence>
<reference evidence="7 8" key="1">
    <citation type="journal article" date="2016" name="PLoS Pathog.">
        <title>Biosynthesis of antibiotic leucinostatins in bio-control fungus Purpureocillium lilacinum and their inhibition on phytophthora revealed by genome mining.</title>
        <authorList>
            <person name="Wang G."/>
            <person name="Liu Z."/>
            <person name="Lin R."/>
            <person name="Li E."/>
            <person name="Mao Z."/>
            <person name="Ling J."/>
            <person name="Yang Y."/>
            <person name="Yin W.B."/>
            <person name="Xie B."/>
        </authorList>
    </citation>
    <scope>NUCLEOTIDE SEQUENCE [LARGE SCALE GENOMIC DNA]</scope>
    <source>
        <strain evidence="7">170</strain>
    </source>
</reference>
<evidence type="ECO:0000313" key="7">
    <source>
        <dbReference type="EMBL" id="OAQ72487.2"/>
    </source>
</evidence>
<feature type="region of interest" description="Disordered" evidence="5">
    <location>
        <begin position="248"/>
        <end position="267"/>
    </location>
</feature>
<comment type="caution">
    <text evidence="7">The sequence shown here is derived from an EMBL/GenBank/DDBJ whole genome shotgun (WGS) entry which is preliminary data.</text>
</comment>
<dbReference type="STRING" id="1380566.A0A179G3W7"/>
<dbReference type="InterPro" id="IPR002893">
    <property type="entry name" value="Znf_MYND"/>
</dbReference>
<feature type="domain" description="MYND-type" evidence="6">
    <location>
        <begin position="356"/>
        <end position="392"/>
    </location>
</feature>
<evidence type="ECO:0000256" key="1">
    <source>
        <dbReference type="ARBA" id="ARBA00022723"/>
    </source>
</evidence>
<dbReference type="InterPro" id="IPR027796">
    <property type="entry name" value="OTT_1508_deam-like"/>
</dbReference>
<accession>A0A179G3W7</accession>
<feature type="compositionally biased region" description="Polar residues" evidence="5">
    <location>
        <begin position="249"/>
        <end position="265"/>
    </location>
</feature>
<keyword evidence="1" id="KW-0479">Metal-binding</keyword>
<sequence>MVNSDSMIDENLDGVVLLMKSTLCLWKFRHGKTELAHRVHRFFRNNKARAKLFQHSILFLCRIYYAVEICVEAARMLPNLQSILFIPVPYHRQEGEAPGDVETVSSQVVTHSLERLNVPTAGIPARYLNQLCTKLYAIRAERKQTHVIHAEIQALYHMHAVFPDDSEDYIVHKYVGCSRRCCFLCSVLIRRTVPEMRLRGSHNAVLHRWEPHRFYPSSFRDKFENGIKDLIQCLTAVLRRIFATDSYRQEPNQAQSSHGLPSTTAILDRERTKMVPSRLETKRIMMQMQSAVDDEVSYTVAGQKPGRAIMMGGRYQLEEKSLTEAEQIRDNFVRGKDGFEPPTVIPQAEPYRPKTCTICKRKMALSRCSACRKSYCSRACQKRDWRWHVFKCRVRNRPNSIDALRWFIQKHGLKNNKSAFSPKMVQSLFADDELCYTFGFCLCWTEPSVRRLMMIYKLAMQAHRPRQLQFWLDEGSLHQHMHEQLATISPTGQSLEMKDAIAWYLDEATCRHFQQMPKLGCYLHQSVAVHLTKALFNLPEDHGEWAELPPKQAMVAHLYVKLVKLFDNIPNPLDQDCMYFGFCHCQNDQQRTALRQAYLDLGGKRAVTLSSIAEHSGSAALTEFMSENGVDMSDLIRQGIHPHPPAPEHVGVYRFISEVHHALSGTWCSCFQQNPPVNRCSCLRSEPQLSAESEYTYGFHGTVPWERWQLLNFYLAALSVPSFCPQDLQAALDDQGNAALERYLDTLMPDFRRNLYRKYRTSLCFPGLGMRLLDRHTRLPIHIVDYSVCHDVSRPDGLCNAMYLPALDLRIEVTYSD</sequence>
<name>A0A179G3W7_METCM</name>
<proteinExistence type="predicted"/>
<evidence type="ECO:0000256" key="2">
    <source>
        <dbReference type="ARBA" id="ARBA00022771"/>
    </source>
</evidence>
<dbReference type="GeneID" id="28844456"/>
<dbReference type="EMBL" id="LSBJ02000001">
    <property type="protein sequence ID" value="OAQ72487.2"/>
    <property type="molecule type" value="Genomic_DNA"/>
</dbReference>
<dbReference type="Gene3D" id="6.10.140.2220">
    <property type="match status" value="1"/>
</dbReference>
<dbReference type="Pfam" id="PF14441">
    <property type="entry name" value="OTT_1508_deam"/>
    <property type="match status" value="1"/>
</dbReference>
<dbReference type="OrthoDB" id="432970at2759"/>